<comment type="caution">
    <text evidence="3">The sequence shown here is derived from an EMBL/GenBank/DDBJ whole genome shotgun (WGS) entry which is preliminary data.</text>
</comment>
<dbReference type="Proteomes" id="UP000245081">
    <property type="component" value="Unassembled WGS sequence"/>
</dbReference>
<dbReference type="CDD" id="cd16936">
    <property type="entry name" value="HATPase_RsbW-like"/>
    <property type="match status" value="1"/>
</dbReference>
<protein>
    <submittedName>
        <fullName evidence="3">Histidine kinase</fullName>
    </submittedName>
</protein>
<keyword evidence="3" id="KW-0418">Kinase</keyword>
<name>A0A2R5F8D1_9PROT</name>
<dbReference type="PANTHER" id="PTHR35526">
    <property type="entry name" value="ANTI-SIGMA-F FACTOR RSBW-RELATED"/>
    <property type="match status" value="1"/>
</dbReference>
<evidence type="ECO:0000313" key="4">
    <source>
        <dbReference type="Proteomes" id="UP000245081"/>
    </source>
</evidence>
<dbReference type="InterPro" id="IPR050267">
    <property type="entry name" value="Anti-sigma-factor_SerPK"/>
</dbReference>
<evidence type="ECO:0000256" key="1">
    <source>
        <dbReference type="ARBA" id="ARBA00022527"/>
    </source>
</evidence>
<proteinExistence type="predicted"/>
<feature type="domain" description="Histidine kinase/HSP90-like ATPase" evidence="2">
    <location>
        <begin position="3"/>
        <end position="116"/>
    </location>
</feature>
<dbReference type="GO" id="GO:0004674">
    <property type="term" value="F:protein serine/threonine kinase activity"/>
    <property type="evidence" value="ECO:0007669"/>
    <property type="project" value="UniProtKB-KW"/>
</dbReference>
<dbReference type="Pfam" id="PF13581">
    <property type="entry name" value="HATPase_c_2"/>
    <property type="match status" value="1"/>
</dbReference>
<dbReference type="EMBL" id="BDOQ01000002">
    <property type="protein sequence ID" value="GBG12931.1"/>
    <property type="molecule type" value="Genomic_DNA"/>
</dbReference>
<dbReference type="Gene3D" id="3.30.565.10">
    <property type="entry name" value="Histidine kinase-like ATPase, C-terminal domain"/>
    <property type="match status" value="1"/>
</dbReference>
<dbReference type="AlphaFoldDB" id="A0A2R5F8D1"/>
<organism evidence="3 4">
    <name type="scientific">Novimethylophilus kurashikiensis</name>
    <dbReference type="NCBI Taxonomy" id="1825523"/>
    <lineage>
        <taxon>Bacteria</taxon>
        <taxon>Pseudomonadati</taxon>
        <taxon>Pseudomonadota</taxon>
        <taxon>Betaproteobacteria</taxon>
        <taxon>Nitrosomonadales</taxon>
        <taxon>Methylophilaceae</taxon>
        <taxon>Novimethylophilus</taxon>
    </lineage>
</organism>
<keyword evidence="3" id="KW-0808">Transferase</keyword>
<accession>A0A2R5F8D1</accession>
<evidence type="ECO:0000313" key="3">
    <source>
        <dbReference type="EMBL" id="GBG12931.1"/>
    </source>
</evidence>
<keyword evidence="1" id="KW-0723">Serine/threonine-protein kinase</keyword>
<dbReference type="InterPro" id="IPR036890">
    <property type="entry name" value="HATPase_C_sf"/>
</dbReference>
<gene>
    <name evidence="3" type="ORF">NMK_0468</name>
</gene>
<evidence type="ECO:0000259" key="2">
    <source>
        <dbReference type="Pfam" id="PF13581"/>
    </source>
</evidence>
<reference evidence="3 4" key="1">
    <citation type="journal article" date="2018" name="Environ. Microbiol.">
        <title>Isolation and genomic characterization of Novimethylophilus kurashikiensis gen. nov. sp. nov., a new lanthanide-dependent methylotrophic species of Methylophilaceae.</title>
        <authorList>
            <person name="Lv H."/>
            <person name="Sahin N."/>
            <person name="Tani A."/>
        </authorList>
    </citation>
    <scope>NUCLEOTIDE SEQUENCE [LARGE SCALE GENOMIC DNA]</scope>
    <source>
        <strain evidence="3 4">La2-4</strain>
    </source>
</reference>
<sequence length="120" mass="13335">MSEWLAESARQLGASEDQVFNFDLCANEAVTNTISYAYPESGLHEIALELSGQPDHLTLTIEDDGIAYNPLEKPEHTQPANLGEAEIGGLGIDLIRQFMSECRYSRLQDKNRLTLILHSS</sequence>
<dbReference type="InterPro" id="IPR003594">
    <property type="entry name" value="HATPase_dom"/>
</dbReference>
<dbReference type="SUPFAM" id="SSF55874">
    <property type="entry name" value="ATPase domain of HSP90 chaperone/DNA topoisomerase II/histidine kinase"/>
    <property type="match status" value="1"/>
</dbReference>
<keyword evidence="4" id="KW-1185">Reference proteome</keyword>
<dbReference type="PANTHER" id="PTHR35526:SF6">
    <property type="entry name" value="SLR1861 PROTEIN"/>
    <property type="match status" value="1"/>
</dbReference>